<evidence type="ECO:0000313" key="4">
    <source>
        <dbReference type="Proteomes" id="UP000507470"/>
    </source>
</evidence>
<dbReference type="InterPro" id="IPR000315">
    <property type="entry name" value="Znf_B-box"/>
</dbReference>
<dbReference type="Proteomes" id="UP000507470">
    <property type="component" value="Unassembled WGS sequence"/>
</dbReference>
<dbReference type="GO" id="GO:0061630">
    <property type="term" value="F:ubiquitin protein ligase activity"/>
    <property type="evidence" value="ECO:0007669"/>
    <property type="project" value="TreeGrafter"/>
</dbReference>
<gene>
    <name evidence="3" type="ORF">MCOR_14143</name>
</gene>
<protein>
    <recommendedName>
        <fullName evidence="2">B box-type domain-containing protein</fullName>
    </recommendedName>
</protein>
<dbReference type="SUPFAM" id="SSF63825">
    <property type="entry name" value="YWTD domain"/>
    <property type="match status" value="1"/>
</dbReference>
<feature type="coiled-coil region" evidence="1">
    <location>
        <begin position="116"/>
        <end position="183"/>
    </location>
</feature>
<evidence type="ECO:0000313" key="3">
    <source>
        <dbReference type="EMBL" id="CAC5377882.1"/>
    </source>
</evidence>
<dbReference type="Gene3D" id="3.30.160.60">
    <property type="entry name" value="Classic Zinc Finger"/>
    <property type="match status" value="2"/>
</dbReference>
<dbReference type="SUPFAM" id="SSF63829">
    <property type="entry name" value="Calcium-dependent phosphotriesterase"/>
    <property type="match status" value="1"/>
</dbReference>
<dbReference type="Pfam" id="PF00643">
    <property type="entry name" value="zf-B_box"/>
    <property type="match status" value="2"/>
</dbReference>
<dbReference type="GO" id="GO:0008270">
    <property type="term" value="F:zinc ion binding"/>
    <property type="evidence" value="ECO:0007669"/>
    <property type="project" value="InterPro"/>
</dbReference>
<reference evidence="3 4" key="1">
    <citation type="submission" date="2020-06" db="EMBL/GenBank/DDBJ databases">
        <authorList>
            <person name="Li R."/>
            <person name="Bekaert M."/>
        </authorList>
    </citation>
    <scope>NUCLEOTIDE SEQUENCE [LARGE SCALE GENOMIC DNA]</scope>
    <source>
        <strain evidence="4">wild</strain>
    </source>
</reference>
<proteinExistence type="predicted"/>
<dbReference type="PANTHER" id="PTHR25462">
    <property type="entry name" value="BONUS, ISOFORM C-RELATED"/>
    <property type="match status" value="1"/>
</dbReference>
<keyword evidence="4" id="KW-1185">Reference proteome</keyword>
<feature type="coiled-coil region" evidence="1">
    <location>
        <begin position="588"/>
        <end position="655"/>
    </location>
</feature>
<dbReference type="InterPro" id="IPR011042">
    <property type="entry name" value="6-blade_b-propeller_TolB-like"/>
</dbReference>
<keyword evidence="1" id="KW-0175">Coiled coil</keyword>
<dbReference type="Gene3D" id="2.120.10.30">
    <property type="entry name" value="TolB, C-terminal domain"/>
    <property type="match status" value="2"/>
</dbReference>
<dbReference type="SUPFAM" id="SSF57845">
    <property type="entry name" value="B-box zinc-binding domain"/>
    <property type="match status" value="2"/>
</dbReference>
<accession>A0A6J8B242</accession>
<dbReference type="CDD" id="cd19757">
    <property type="entry name" value="Bbox1"/>
    <property type="match status" value="2"/>
</dbReference>
<feature type="domain" description="B box-type" evidence="2">
    <location>
        <begin position="536"/>
        <end position="568"/>
    </location>
</feature>
<dbReference type="GO" id="GO:0005654">
    <property type="term" value="C:nucleoplasm"/>
    <property type="evidence" value="ECO:0007669"/>
    <property type="project" value="TreeGrafter"/>
</dbReference>
<feature type="domain" description="B box-type" evidence="2">
    <location>
        <begin position="63"/>
        <end position="95"/>
    </location>
</feature>
<evidence type="ECO:0000259" key="2">
    <source>
        <dbReference type="Pfam" id="PF00643"/>
    </source>
</evidence>
<name>A0A6J8B242_MYTCO</name>
<dbReference type="OrthoDB" id="6089271at2759"/>
<dbReference type="InterPro" id="IPR047153">
    <property type="entry name" value="TRIM45/56/19-like"/>
</dbReference>
<organism evidence="3 4">
    <name type="scientific">Mytilus coruscus</name>
    <name type="common">Sea mussel</name>
    <dbReference type="NCBI Taxonomy" id="42192"/>
    <lineage>
        <taxon>Eukaryota</taxon>
        <taxon>Metazoa</taxon>
        <taxon>Spiralia</taxon>
        <taxon>Lophotrochozoa</taxon>
        <taxon>Mollusca</taxon>
        <taxon>Bivalvia</taxon>
        <taxon>Autobranchia</taxon>
        <taxon>Pteriomorphia</taxon>
        <taxon>Mytilida</taxon>
        <taxon>Mytiloidea</taxon>
        <taxon>Mytilidae</taxon>
        <taxon>Mytilinae</taxon>
        <taxon>Mytilus</taxon>
    </lineage>
</organism>
<dbReference type="AlphaFoldDB" id="A0A6J8B242"/>
<dbReference type="PANTHER" id="PTHR25462:SF296">
    <property type="entry name" value="MEIOTIC P26, ISOFORM F"/>
    <property type="match status" value="1"/>
</dbReference>
<sequence>MASSQICGPCKRMDKSASAVKYCIDCEDPLCTDCVTIHKAIKALVLHHLVDKEVQADKAFSIKRTCSDHPDMGLEFYCSNHESLCCRICSVNTHRACGKILPIDVAARGIKTSVMFNDVTADLKALLKTAEQLEENRTRNKENIGKAKVTTLQEIAQFKRELIQELNELENKLMTDVDMTEKKLTRKAESDLSDIETRKKVIANLSVQLEFLTKHGSESQILMLLNTIRVDISKQENDFQNLVPSYECALAGAAWGIAIIPGTNEAVVTLPSIDSIQFVNITSMFPGKVMEVPDKPYGVTIVKNMIVFGGAEKVYFLTMTGSLMETFNVGSGKLYSLKTGEMDMSYCCEADKDTLHCIDINGTVIFSYASPDVIGPADIALDGKENIYVTICTSNKLHRLSADGKLLDILLKAEDGLNESCRIAFNKNNTKLYALLVPLDPLLCTDLQNLSYPLVKKDNSIVIGNNDRRQVYMASSQMCGPCTRMDKSATAVKFCTDCEDPLCAYCVTTHKAIKALALHHLIDAAVQTDKAFNIRRTCSDHPDMVLEFYCSNHESLCCRTCSVNTHRTCGKILPIDVAAREIKSSVMLNDVTADLKNLLNTADQLVEDRAKNKENIEKTKATTLQNIVKFKRQLIQELDELEKKLMTEVDETETKLTKKAESDLSDIEIRRKAIVDMSEQLAFLTKHGSESQILMLLNTIRVDISKQENDFQNLVPSYECIDVNFKASRIKSALNSLGSVEIKSAPCSIAHKPSKHTQAQIPPEHGKMPTKFKLKNEFKVPYSNGRISSIVVTNDNKLLLCYSGNQSKALSIWSDTGNHIQDCALTGIAWGIAIIPGTNEAVVTLPSINSVQFVNITSMIPGRVMKVPDLPFGVTIVKNMIVLGGTGKIYFLSMTGTVMKRFNVGSDCLYSLKVNKTDKIYCCDAYCSALHCIDINGTVIFSYRSPDFNGPVDMALDDKENLYVTTWGTNKLNRLSKDCKLLDILLKKKDGLNEPYAVAFNKNYTKLYIANGRKTENKAVLIFDCA</sequence>
<dbReference type="EMBL" id="CACVKT020002401">
    <property type="protein sequence ID" value="CAC5377882.1"/>
    <property type="molecule type" value="Genomic_DNA"/>
</dbReference>
<evidence type="ECO:0000256" key="1">
    <source>
        <dbReference type="SAM" id="Coils"/>
    </source>
</evidence>
<dbReference type="Gene3D" id="4.10.830.40">
    <property type="match status" value="1"/>
</dbReference>